<sequence length="124" mass="13646">MSVDEGLVDWVAECLEPMGSVTMRKMMGGAVLYCEGTVFALVSDSDLYLKSDAENAGEFEAEGLEKFEFAGKDGKIGTMNYRAAPLDAYDDPEAMRRWARLGIEAGLRAPKKKLRAKKRTGKKS</sequence>
<dbReference type="PANTHER" id="PTHR36121">
    <property type="entry name" value="PROTEIN SXY"/>
    <property type="match status" value="1"/>
</dbReference>
<name>A0A3D9FJL7_9SPHN</name>
<dbReference type="InterPro" id="IPR047525">
    <property type="entry name" value="TfoX-like"/>
</dbReference>
<dbReference type="Pfam" id="PF04993">
    <property type="entry name" value="TfoX_N"/>
    <property type="match status" value="1"/>
</dbReference>
<dbReference type="SUPFAM" id="SSF159894">
    <property type="entry name" value="YgaC/TfoX-N like"/>
    <property type="match status" value="1"/>
</dbReference>
<evidence type="ECO:0000259" key="1">
    <source>
        <dbReference type="Pfam" id="PF04993"/>
    </source>
</evidence>
<dbReference type="Gene3D" id="3.30.1460.30">
    <property type="entry name" value="YgaC/TfoX-N like chaperone"/>
    <property type="match status" value="1"/>
</dbReference>
<reference evidence="2 3" key="1">
    <citation type="submission" date="2018-07" db="EMBL/GenBank/DDBJ databases">
        <title>Genomic Encyclopedia of Type Strains, Phase IV (KMG-IV): sequencing the most valuable type-strain genomes for metagenomic binning, comparative biology and taxonomic classification.</title>
        <authorList>
            <person name="Goeker M."/>
        </authorList>
    </citation>
    <scope>NUCLEOTIDE SEQUENCE [LARGE SCALE GENOMIC DNA]</scope>
    <source>
        <strain evidence="2 3">DSM 26725</strain>
    </source>
</reference>
<protein>
    <submittedName>
        <fullName evidence="2">DNA transformation protein</fullName>
    </submittedName>
</protein>
<feature type="domain" description="TfoX N-terminal" evidence="1">
    <location>
        <begin position="14"/>
        <end position="105"/>
    </location>
</feature>
<evidence type="ECO:0000313" key="3">
    <source>
        <dbReference type="Proteomes" id="UP000256310"/>
    </source>
</evidence>
<dbReference type="AlphaFoldDB" id="A0A3D9FJL7"/>
<dbReference type="Proteomes" id="UP000256310">
    <property type="component" value="Unassembled WGS sequence"/>
</dbReference>
<dbReference type="PANTHER" id="PTHR36121:SF1">
    <property type="entry name" value="PROTEIN SXY"/>
    <property type="match status" value="1"/>
</dbReference>
<comment type="caution">
    <text evidence="2">The sequence shown here is derived from an EMBL/GenBank/DDBJ whole genome shotgun (WGS) entry which is preliminary data.</text>
</comment>
<dbReference type="InterPro" id="IPR007076">
    <property type="entry name" value="TfoX_N"/>
</dbReference>
<organism evidence="2 3">
    <name type="scientific">Parasphingopyxis lamellibrachiae</name>
    <dbReference type="NCBI Taxonomy" id="680125"/>
    <lineage>
        <taxon>Bacteria</taxon>
        <taxon>Pseudomonadati</taxon>
        <taxon>Pseudomonadota</taxon>
        <taxon>Alphaproteobacteria</taxon>
        <taxon>Sphingomonadales</taxon>
        <taxon>Sphingomonadaceae</taxon>
        <taxon>Parasphingopyxis</taxon>
    </lineage>
</organism>
<proteinExistence type="predicted"/>
<dbReference type="OrthoDB" id="1524907at2"/>
<gene>
    <name evidence="2" type="ORF">DFR46_2331</name>
</gene>
<evidence type="ECO:0000313" key="2">
    <source>
        <dbReference type="EMBL" id="RED17291.1"/>
    </source>
</evidence>
<dbReference type="RefSeq" id="WP_116236583.1">
    <property type="nucleotide sequence ID" value="NZ_QRDP01000004.1"/>
</dbReference>
<keyword evidence="3" id="KW-1185">Reference proteome</keyword>
<dbReference type="EMBL" id="QRDP01000004">
    <property type="protein sequence ID" value="RED17291.1"/>
    <property type="molecule type" value="Genomic_DNA"/>
</dbReference>
<accession>A0A3D9FJL7</accession>